<accession>A0A1I5CKB7</accession>
<organism evidence="1 2">
    <name type="scientific">Bizionia echini</name>
    <dbReference type="NCBI Taxonomy" id="649333"/>
    <lineage>
        <taxon>Bacteria</taxon>
        <taxon>Pseudomonadati</taxon>
        <taxon>Bacteroidota</taxon>
        <taxon>Flavobacteriia</taxon>
        <taxon>Flavobacteriales</taxon>
        <taxon>Flavobacteriaceae</taxon>
        <taxon>Bizionia</taxon>
    </lineage>
</organism>
<reference evidence="2" key="1">
    <citation type="submission" date="2016-10" db="EMBL/GenBank/DDBJ databases">
        <authorList>
            <person name="Varghese N."/>
            <person name="Submissions S."/>
        </authorList>
    </citation>
    <scope>NUCLEOTIDE SEQUENCE [LARGE SCALE GENOMIC DNA]</scope>
    <source>
        <strain evidence="2">DSM 23925</strain>
    </source>
</reference>
<protein>
    <recommendedName>
        <fullName evidence="3">DUF1684 domain-containing protein</fullName>
    </recommendedName>
</protein>
<dbReference type="Pfam" id="PF07920">
    <property type="entry name" value="DUF1684"/>
    <property type="match status" value="1"/>
</dbReference>
<evidence type="ECO:0000313" key="2">
    <source>
        <dbReference type="Proteomes" id="UP000198705"/>
    </source>
</evidence>
<evidence type="ECO:0000313" key="1">
    <source>
        <dbReference type="EMBL" id="SFN87428.1"/>
    </source>
</evidence>
<dbReference type="STRING" id="649333.SAMN04487989_105131"/>
<dbReference type="EMBL" id="FOVN01000005">
    <property type="protein sequence ID" value="SFN87428.1"/>
    <property type="molecule type" value="Genomic_DNA"/>
</dbReference>
<dbReference type="PROSITE" id="PS51257">
    <property type="entry name" value="PROKAR_LIPOPROTEIN"/>
    <property type="match status" value="1"/>
</dbReference>
<name>A0A1I5CKB7_9FLAO</name>
<dbReference type="InterPro" id="IPR012467">
    <property type="entry name" value="DUF1684"/>
</dbReference>
<gene>
    <name evidence="1" type="ORF">SAMN04487989_105131</name>
</gene>
<dbReference type="PANTHER" id="PTHR41913:SF1">
    <property type="entry name" value="DUF1684 DOMAIN-CONTAINING PROTEIN"/>
    <property type="match status" value="1"/>
</dbReference>
<dbReference type="Proteomes" id="UP000198705">
    <property type="component" value="Unassembled WGS sequence"/>
</dbReference>
<dbReference type="AlphaFoldDB" id="A0A1I5CKB7"/>
<proteinExistence type="predicted"/>
<evidence type="ECO:0008006" key="3">
    <source>
        <dbReference type="Google" id="ProtNLM"/>
    </source>
</evidence>
<sequence length="208" mass="23763">MNSKLILHMKIAFSFLVLFTLIGCAQNKEPLLGETDWQRQQNADFKDASKSPLKAKDRKGFKTLDFFPVDSSAIVEATLKRTPDSDWFLMQTTTDRVSNERIYGIVTFELQGRPFELAVYQGQDLMTKAGFEDYLFLPFMDNTNGDSTYGGGRYLDLRIPEGDHMIIDFNKAYNPYCAYNAKYSCPIVPRNNYLDIKVEAGVKAFNKN</sequence>
<keyword evidence="2" id="KW-1185">Reference proteome</keyword>
<dbReference type="PANTHER" id="PTHR41913">
    <property type="entry name" value="DUF1684 DOMAIN-CONTAINING PROTEIN"/>
    <property type="match status" value="1"/>
</dbReference>